<dbReference type="OrthoDB" id="14911at2759"/>
<dbReference type="SUPFAM" id="SSF56024">
    <property type="entry name" value="Phospholipase D/nuclease"/>
    <property type="match status" value="2"/>
</dbReference>
<feature type="region of interest" description="Disordered" evidence="8">
    <location>
        <begin position="1"/>
        <end position="134"/>
    </location>
</feature>
<comment type="similarity">
    <text evidence="2 7">Belongs to the phospholipase D family.</text>
</comment>
<feature type="compositionally biased region" description="Polar residues" evidence="8">
    <location>
        <begin position="1496"/>
        <end position="1512"/>
    </location>
</feature>
<dbReference type="PANTHER" id="PTHR18896">
    <property type="entry name" value="PHOSPHOLIPASE D"/>
    <property type="match status" value="1"/>
</dbReference>
<protein>
    <recommendedName>
        <fullName evidence="7">Phospholipase</fullName>
        <ecNumber evidence="7">3.1.4.4</ecNumber>
    </recommendedName>
</protein>
<evidence type="ECO:0000256" key="8">
    <source>
        <dbReference type="SAM" id="MobiDB-lite"/>
    </source>
</evidence>
<accession>A0A8H5B2F8</accession>
<evidence type="ECO:0000256" key="7">
    <source>
        <dbReference type="PIRNR" id="PIRNR009376"/>
    </source>
</evidence>
<keyword evidence="11" id="KW-1185">Reference proteome</keyword>
<evidence type="ECO:0000313" key="11">
    <source>
        <dbReference type="Proteomes" id="UP000567179"/>
    </source>
</evidence>
<evidence type="ECO:0000256" key="2">
    <source>
        <dbReference type="ARBA" id="ARBA00008664"/>
    </source>
</evidence>
<feature type="compositionally biased region" description="Polar residues" evidence="8">
    <location>
        <begin position="1632"/>
        <end position="1649"/>
    </location>
</feature>
<dbReference type="CDD" id="cd09141">
    <property type="entry name" value="PLDc_vPLD1_2_yPLD_like_2"/>
    <property type="match status" value="1"/>
</dbReference>
<dbReference type="GO" id="GO:0006654">
    <property type="term" value="P:phosphatidic acid biosynthetic process"/>
    <property type="evidence" value="ECO:0007669"/>
    <property type="project" value="InterPro"/>
</dbReference>
<dbReference type="GO" id="GO:0009395">
    <property type="term" value="P:phospholipid catabolic process"/>
    <property type="evidence" value="ECO:0007669"/>
    <property type="project" value="TreeGrafter"/>
</dbReference>
<feature type="region of interest" description="Disordered" evidence="8">
    <location>
        <begin position="147"/>
        <end position="301"/>
    </location>
</feature>
<dbReference type="Gene3D" id="3.30.870.10">
    <property type="entry name" value="Endonuclease Chain A"/>
    <property type="match status" value="2"/>
</dbReference>
<feature type="compositionally biased region" description="Low complexity" evidence="8">
    <location>
        <begin position="718"/>
        <end position="742"/>
    </location>
</feature>
<organism evidence="10 11">
    <name type="scientific">Psilocybe cf. subviscida</name>
    <dbReference type="NCBI Taxonomy" id="2480587"/>
    <lineage>
        <taxon>Eukaryota</taxon>
        <taxon>Fungi</taxon>
        <taxon>Dikarya</taxon>
        <taxon>Basidiomycota</taxon>
        <taxon>Agaricomycotina</taxon>
        <taxon>Agaricomycetes</taxon>
        <taxon>Agaricomycetidae</taxon>
        <taxon>Agaricales</taxon>
        <taxon>Agaricineae</taxon>
        <taxon>Strophariaceae</taxon>
        <taxon>Psilocybe</taxon>
    </lineage>
</organism>
<dbReference type="GO" id="GO:0004630">
    <property type="term" value="F:phospholipase D activity"/>
    <property type="evidence" value="ECO:0007669"/>
    <property type="project" value="UniProtKB-UniRule"/>
</dbReference>
<dbReference type="CDD" id="cd09138">
    <property type="entry name" value="PLDc_vPLD1_2_yPLD_like_1"/>
    <property type="match status" value="1"/>
</dbReference>
<evidence type="ECO:0000256" key="3">
    <source>
        <dbReference type="ARBA" id="ARBA00022737"/>
    </source>
</evidence>
<comment type="catalytic activity">
    <reaction evidence="1 7">
        <text>a 1,2-diacyl-sn-glycero-3-phosphocholine + H2O = a 1,2-diacyl-sn-glycero-3-phosphate + choline + H(+)</text>
        <dbReference type="Rhea" id="RHEA:14445"/>
        <dbReference type="ChEBI" id="CHEBI:15354"/>
        <dbReference type="ChEBI" id="CHEBI:15377"/>
        <dbReference type="ChEBI" id="CHEBI:15378"/>
        <dbReference type="ChEBI" id="CHEBI:57643"/>
        <dbReference type="ChEBI" id="CHEBI:58608"/>
        <dbReference type="EC" id="3.1.4.4"/>
    </reaction>
</comment>
<dbReference type="SMART" id="SM00233">
    <property type="entry name" value="PH"/>
    <property type="match status" value="1"/>
</dbReference>
<feature type="compositionally biased region" description="Basic and acidic residues" evidence="8">
    <location>
        <begin position="755"/>
        <end position="782"/>
    </location>
</feature>
<feature type="compositionally biased region" description="Basic and acidic residues" evidence="8">
    <location>
        <begin position="188"/>
        <end position="199"/>
    </location>
</feature>
<feature type="region of interest" description="Disordered" evidence="8">
    <location>
        <begin position="453"/>
        <end position="513"/>
    </location>
</feature>
<evidence type="ECO:0000259" key="9">
    <source>
        <dbReference type="PROSITE" id="PS50035"/>
    </source>
</evidence>
<dbReference type="InterPro" id="IPR016555">
    <property type="entry name" value="PLipase_D_euk"/>
</dbReference>
<dbReference type="Proteomes" id="UP000567179">
    <property type="component" value="Unassembled WGS sequence"/>
</dbReference>
<dbReference type="PANTHER" id="PTHR18896:SF76">
    <property type="entry name" value="PHOSPHOLIPASE"/>
    <property type="match status" value="1"/>
</dbReference>
<dbReference type="Pfam" id="PF00614">
    <property type="entry name" value="PLDc"/>
    <property type="match status" value="1"/>
</dbReference>
<feature type="domain" description="PLD phosphodiesterase" evidence="9">
    <location>
        <begin position="1242"/>
        <end position="1269"/>
    </location>
</feature>
<dbReference type="PIRSF" id="PIRSF009376">
    <property type="entry name" value="Phospholipase_D_euk"/>
    <property type="match status" value="1"/>
</dbReference>
<dbReference type="Pfam" id="PF13091">
    <property type="entry name" value="PLDc_2"/>
    <property type="match status" value="1"/>
</dbReference>
<evidence type="ECO:0000256" key="1">
    <source>
        <dbReference type="ARBA" id="ARBA00000798"/>
    </source>
</evidence>
<feature type="compositionally biased region" description="Basic and acidic residues" evidence="8">
    <location>
        <begin position="645"/>
        <end position="657"/>
    </location>
</feature>
<gene>
    <name evidence="10" type="ORF">D9619_007328</name>
</gene>
<keyword evidence="5 7" id="KW-0442">Lipid degradation</keyword>
<sequence>MPDASGGAPQLAPDTQREEPHDADKTIQAKSNSGDQPLRLHFKPDDTLGHTHEHDRHEPANGSDGHGSIGHVISSLSTQAFRPHDSTPATRTGPPRSLSFAHGFPVSPSMASRTPALSYFSNAPGGGDLSTEPSVFADLDADYSFTSNKEDQEFRGALEYRDQNERKGRKRQKERETSDGDTWNIKRWFQESPKEEKPGFDFTTSQSAVTSPNEVEEEARPEASTSFFTRRPPRRRESTANSSTPTSPTITGKGTRRAQSMPRPSGSESPKEDKGKSLSLHRSTTEHNAPSDSPKTPSAANAKWSRLRALLPHLVQQHDGGGEAIDPGPSAVTSPTVNITDELITGGLSTLMLRLWFERDQKGHRRVPVLLHRLRIRVSDSLHPMHRQGSVFRIECEYANGAARWVVYRELRDFLSLHAHYAVTNMYSQNVDKMPEFPKTSLPYFKFLAKDGKDGRDAKDGKDAKADSDDKDKDGKAATDGKEGKEEGDHHVRKGDHHYFKRNDQHDKKKLSRSDFAKMQREALENYLIELIRAVMFHPSSNRLAGFLEISALSIALAQSGGAQYKAGFLRIVSKGDGGGGFGRKSATWREKKEQRWCAIRESYLVVVEEPGELAVWDVFLLDSDFHIERPKRYYRQGIDNFEKLLNPEKPDGEHHHPAAGGHNHQQHQQEQSEASNQIVDNRHLQPPGPPSESGRHSLISSVKSRVSRIFHVHSHSRTASDSVSVSSASSSSSSDVSRVATPMLDPSTNVNPVIEDKGATQNEKGDGANAKDKPKKRSEGDVSKHTFYIVNSQTRLKLYAKNERQMLQFITALEKTAQNSHYTGSNRFDSFAPIRMNVAAQWLVDGRDYYWNLSRAILLAKETIYIHDWWLSPELQMRRPDKPRYRLDKLLERKAKEGVKIYVILYQEVSNRTTPTDSNYAKQRLTGLHDNIMVQRSPSHFQTGTFYWAHHEKMCVIDQTIAFMGGLDLCFGRWDTPQHVLTDDTADTDKAQIWPGKDYSNPRIADFSNLNKPEEDMYDRTKVARMPWHDVAMQIVGQPARDLARHFVQRWNYLLRIKNHSKVMPFLLPPPEFKPGELARLGLTGTCELQICRSAGPWSLGTPGRIEHSIQNAYLKAIQMSEHFVYIENQFFITSTVVSDVKVENNIGDAIVHRIIRAHRDGTPWKCCIVIPVLPGFTFPVDHSDASAIRIILECQNRTIARGPNSIFSRLRKEGIDPDDYIAVFSLRNWAKLRGDVLTTEQVYIHAKVCIVDDRLAIIGSANINERSQRGDRDSELAAVIRDTDMIDSTMAGKPFKVGRFAHTLRVRLMREHLGIDVDALDEDDLMSHEPSKPEYQQEDWDPDQEQVYGDFGDKPGVTQIKKSDQKGRAGLLAKDAKETIAQGVFAGAETTTTGTAKLLHKLHLANNTTAATGDEKFLEEERTDYDESGKKEPGFASHAIPTLEEKTLQEQRPRKDSTDQDDLASESSSSAHTERASDARGSQIDDDTSHDMRTTSGASSNMKSPISDTETTPRTETGDDNKDYFKAAIRDTATTKATGRNHWTVPTKRPAIDKDDFEDPISDSFWKDRWVASAAHNTEIYRKVFHAIPDDLISTWKQYKEFITHHERLNKPTRDSSSSEPTARIPSESADLNENADNQAGSTITNDMESEKNKDEYEDAPTTPGHGSSSAGNHEEPRPRRPARGSEPFEKWERDQMEELLGKLNGHLVLYSNRFLEGEDIANNFLFNADRLLPLPIYN</sequence>
<feature type="region of interest" description="Disordered" evidence="8">
    <location>
        <begin position="1323"/>
        <end position="1342"/>
    </location>
</feature>
<feature type="compositionally biased region" description="Basic and acidic residues" evidence="8">
    <location>
        <begin position="497"/>
        <end position="513"/>
    </location>
</feature>
<keyword evidence="4 7" id="KW-0378">Hydrolase</keyword>
<feature type="compositionally biased region" description="Basic and acidic residues" evidence="8">
    <location>
        <begin position="453"/>
        <end position="490"/>
    </location>
</feature>
<proteinExistence type="inferred from homology"/>
<feature type="region of interest" description="Disordered" evidence="8">
    <location>
        <begin position="1415"/>
        <end position="1525"/>
    </location>
</feature>
<feature type="compositionally biased region" description="Basic and acidic residues" evidence="8">
    <location>
        <begin position="1415"/>
        <end position="1435"/>
    </location>
</feature>
<feature type="compositionally biased region" description="Basic and acidic residues" evidence="8">
    <location>
        <begin position="148"/>
        <end position="166"/>
    </location>
</feature>
<feature type="compositionally biased region" description="Polar residues" evidence="8">
    <location>
        <begin position="202"/>
        <end position="213"/>
    </location>
</feature>
<feature type="region of interest" description="Disordered" evidence="8">
    <location>
        <begin position="714"/>
        <end position="782"/>
    </location>
</feature>
<feature type="region of interest" description="Disordered" evidence="8">
    <location>
        <begin position="645"/>
        <end position="699"/>
    </location>
</feature>
<dbReference type="EMBL" id="JAACJJ010000043">
    <property type="protein sequence ID" value="KAF5315396.1"/>
    <property type="molecule type" value="Genomic_DNA"/>
</dbReference>
<feature type="region of interest" description="Disordered" evidence="8">
    <location>
        <begin position="1609"/>
        <end position="1691"/>
    </location>
</feature>
<dbReference type="PROSITE" id="PS50035">
    <property type="entry name" value="PLD"/>
    <property type="match status" value="2"/>
</dbReference>
<dbReference type="InterPro" id="IPR001736">
    <property type="entry name" value="PLipase_D/transphosphatidylase"/>
</dbReference>
<evidence type="ECO:0000256" key="4">
    <source>
        <dbReference type="ARBA" id="ARBA00022801"/>
    </source>
</evidence>
<dbReference type="EC" id="3.1.4.4" evidence="7"/>
<keyword evidence="3" id="KW-0677">Repeat</keyword>
<feature type="compositionally biased region" description="Low complexity" evidence="8">
    <location>
        <begin position="239"/>
        <end position="253"/>
    </location>
</feature>
<dbReference type="InterPro" id="IPR015679">
    <property type="entry name" value="PLipase_D_fam"/>
</dbReference>
<dbReference type="InterPro" id="IPR001849">
    <property type="entry name" value="PH_domain"/>
</dbReference>
<dbReference type="SMART" id="SM00155">
    <property type="entry name" value="PLDc"/>
    <property type="match status" value="2"/>
</dbReference>
<reference evidence="10 11" key="1">
    <citation type="journal article" date="2020" name="ISME J.">
        <title>Uncovering the hidden diversity of litter-decomposition mechanisms in mushroom-forming fungi.</title>
        <authorList>
            <person name="Floudas D."/>
            <person name="Bentzer J."/>
            <person name="Ahren D."/>
            <person name="Johansson T."/>
            <person name="Persson P."/>
            <person name="Tunlid A."/>
        </authorList>
    </citation>
    <scope>NUCLEOTIDE SEQUENCE [LARGE SCALE GENOMIC DNA]</scope>
    <source>
        <strain evidence="10 11">CBS 101986</strain>
    </source>
</reference>
<dbReference type="InterPro" id="IPR025202">
    <property type="entry name" value="PLD-like_dom"/>
</dbReference>
<feature type="compositionally biased region" description="Basic and acidic residues" evidence="8">
    <location>
        <begin position="1445"/>
        <end position="1460"/>
    </location>
</feature>
<feature type="compositionally biased region" description="Basic and acidic residues" evidence="8">
    <location>
        <begin position="42"/>
        <end position="59"/>
    </location>
</feature>
<feature type="compositionally biased region" description="Low complexity" evidence="8">
    <location>
        <begin position="659"/>
        <end position="678"/>
    </location>
</feature>
<feature type="compositionally biased region" description="Polar residues" evidence="8">
    <location>
        <begin position="280"/>
        <end position="299"/>
    </location>
</feature>
<keyword evidence="6" id="KW-0443">Lipid metabolism</keyword>
<feature type="domain" description="PLD phosphodiesterase" evidence="9">
    <location>
        <begin position="947"/>
        <end position="974"/>
    </location>
</feature>
<dbReference type="FunFam" id="3.30.870.10:FF:000011">
    <property type="entry name" value="Phospholipase"/>
    <property type="match status" value="1"/>
</dbReference>
<evidence type="ECO:0000256" key="6">
    <source>
        <dbReference type="ARBA" id="ARBA00023098"/>
    </source>
</evidence>
<evidence type="ECO:0000256" key="5">
    <source>
        <dbReference type="ARBA" id="ARBA00022963"/>
    </source>
</evidence>
<feature type="compositionally biased region" description="Basic and acidic residues" evidence="8">
    <location>
        <begin position="1513"/>
        <end position="1525"/>
    </location>
</feature>
<evidence type="ECO:0000313" key="10">
    <source>
        <dbReference type="EMBL" id="KAF5315396.1"/>
    </source>
</evidence>
<name>A0A8H5B2F8_9AGAR</name>
<comment type="caution">
    <text evidence="10">The sequence shown here is derived from an EMBL/GenBank/DDBJ whole genome shotgun (WGS) entry which is preliminary data.</text>
</comment>
<dbReference type="GO" id="GO:0035556">
    <property type="term" value="P:intracellular signal transduction"/>
    <property type="evidence" value="ECO:0007669"/>
    <property type="project" value="InterPro"/>
</dbReference>
<feature type="compositionally biased region" description="Basic and acidic residues" evidence="8">
    <location>
        <begin position="15"/>
        <end position="27"/>
    </location>
</feature>